<evidence type="ECO:0000313" key="3">
    <source>
        <dbReference type="Proteomes" id="UP001187192"/>
    </source>
</evidence>
<evidence type="ECO:0000313" key="2">
    <source>
        <dbReference type="EMBL" id="GMN20415.1"/>
    </source>
</evidence>
<dbReference type="Proteomes" id="UP001187192">
    <property type="component" value="Unassembled WGS sequence"/>
</dbReference>
<evidence type="ECO:0000256" key="1">
    <source>
        <dbReference type="SAM" id="MobiDB-lite"/>
    </source>
</evidence>
<proteinExistence type="predicted"/>
<comment type="caution">
    <text evidence="2">The sequence shown here is derived from an EMBL/GenBank/DDBJ whole genome shotgun (WGS) entry which is preliminary data.</text>
</comment>
<dbReference type="EMBL" id="BTGU01005157">
    <property type="protein sequence ID" value="GMN20415.1"/>
    <property type="molecule type" value="Genomic_DNA"/>
</dbReference>
<gene>
    <name evidence="2" type="ORF">TIFTF001_047093</name>
</gene>
<feature type="compositionally biased region" description="Basic and acidic residues" evidence="1">
    <location>
        <begin position="70"/>
        <end position="80"/>
    </location>
</feature>
<accession>A0AA87YYP3</accession>
<keyword evidence="3" id="KW-1185">Reference proteome</keyword>
<dbReference type="AlphaFoldDB" id="A0AA87YYP3"/>
<reference evidence="2" key="1">
    <citation type="submission" date="2023-07" db="EMBL/GenBank/DDBJ databases">
        <title>draft genome sequence of fig (Ficus carica).</title>
        <authorList>
            <person name="Takahashi T."/>
            <person name="Nishimura K."/>
        </authorList>
    </citation>
    <scope>NUCLEOTIDE SEQUENCE</scope>
</reference>
<feature type="region of interest" description="Disordered" evidence="1">
    <location>
        <begin position="1"/>
        <end position="139"/>
    </location>
</feature>
<feature type="compositionally biased region" description="Low complexity" evidence="1">
    <location>
        <begin position="17"/>
        <end position="29"/>
    </location>
</feature>
<sequence>MAKGRKLTTSRSERLLGSYGSYGHSQGSSTATESSEELGEVDVWSTVEDAAERGDHAAAVAGGGVRRRERSPDQEPRPEPAGRQPRGRAVAGVRLGEDDVVDEDRPPVLGKRRRLVASAPHGNVGAGERPRLEQDPAGRVGRLASRAGRRFRRLWLRLGDRPAARIPGA</sequence>
<protein>
    <submittedName>
        <fullName evidence="2">Uncharacterized protein</fullName>
    </submittedName>
</protein>
<organism evidence="2 3">
    <name type="scientific">Ficus carica</name>
    <name type="common">Common fig</name>
    <dbReference type="NCBI Taxonomy" id="3494"/>
    <lineage>
        <taxon>Eukaryota</taxon>
        <taxon>Viridiplantae</taxon>
        <taxon>Streptophyta</taxon>
        <taxon>Embryophyta</taxon>
        <taxon>Tracheophyta</taxon>
        <taxon>Spermatophyta</taxon>
        <taxon>Magnoliopsida</taxon>
        <taxon>eudicotyledons</taxon>
        <taxon>Gunneridae</taxon>
        <taxon>Pentapetalae</taxon>
        <taxon>rosids</taxon>
        <taxon>fabids</taxon>
        <taxon>Rosales</taxon>
        <taxon>Moraceae</taxon>
        <taxon>Ficeae</taxon>
        <taxon>Ficus</taxon>
    </lineage>
</organism>
<name>A0AA87YYP3_FICCA</name>